<dbReference type="EMBL" id="JBHTMP010000048">
    <property type="protein sequence ID" value="MFD1324461.1"/>
    <property type="molecule type" value="Genomic_DNA"/>
</dbReference>
<dbReference type="InterPro" id="IPR013830">
    <property type="entry name" value="SGNH_hydro"/>
</dbReference>
<dbReference type="Pfam" id="PF13472">
    <property type="entry name" value="Lipase_GDSL_2"/>
    <property type="match status" value="1"/>
</dbReference>
<keyword evidence="3" id="KW-0378">Hydrolase</keyword>
<organism evidence="3 4">
    <name type="scientific">Micromonospora sonneratiae</name>
    <dbReference type="NCBI Taxonomy" id="1184706"/>
    <lineage>
        <taxon>Bacteria</taxon>
        <taxon>Bacillati</taxon>
        <taxon>Actinomycetota</taxon>
        <taxon>Actinomycetes</taxon>
        <taxon>Micromonosporales</taxon>
        <taxon>Micromonosporaceae</taxon>
        <taxon>Micromonospora</taxon>
    </lineage>
</organism>
<dbReference type="PANTHER" id="PTHR43784">
    <property type="entry name" value="GDSL-LIKE LIPASE/ACYLHYDROLASE, PUTATIVE (AFU_ORTHOLOGUE AFUA_2G00820)-RELATED"/>
    <property type="match status" value="1"/>
</dbReference>
<dbReference type="GO" id="GO:0016787">
    <property type="term" value="F:hydrolase activity"/>
    <property type="evidence" value="ECO:0007669"/>
    <property type="project" value="UniProtKB-KW"/>
</dbReference>
<reference evidence="4" key="1">
    <citation type="journal article" date="2019" name="Int. J. Syst. Evol. Microbiol.">
        <title>The Global Catalogue of Microorganisms (GCM) 10K type strain sequencing project: providing services to taxonomists for standard genome sequencing and annotation.</title>
        <authorList>
            <consortium name="The Broad Institute Genomics Platform"/>
            <consortium name="The Broad Institute Genome Sequencing Center for Infectious Disease"/>
            <person name="Wu L."/>
            <person name="Ma J."/>
        </authorList>
    </citation>
    <scope>NUCLEOTIDE SEQUENCE [LARGE SCALE GENOMIC DNA]</scope>
    <source>
        <strain evidence="4">JCM 31037</strain>
    </source>
</reference>
<accession>A0ABW3YLA7</accession>
<evidence type="ECO:0000256" key="1">
    <source>
        <dbReference type="SAM" id="SignalP"/>
    </source>
</evidence>
<gene>
    <name evidence="3" type="ORF">ACFQ4H_25560</name>
</gene>
<comment type="caution">
    <text evidence="3">The sequence shown here is derived from an EMBL/GenBank/DDBJ whole genome shotgun (WGS) entry which is preliminary data.</text>
</comment>
<proteinExistence type="predicted"/>
<dbReference type="PANTHER" id="PTHR43784:SF2">
    <property type="entry name" value="GDSL-LIKE LIPASE_ACYLHYDROLASE, PUTATIVE (AFU_ORTHOLOGUE AFUA_2G00820)-RELATED"/>
    <property type="match status" value="1"/>
</dbReference>
<feature type="signal peptide" evidence="1">
    <location>
        <begin position="1"/>
        <end position="25"/>
    </location>
</feature>
<dbReference type="RefSeq" id="WP_377575137.1">
    <property type="nucleotide sequence ID" value="NZ_JBHTMP010000048.1"/>
</dbReference>
<dbReference type="CDD" id="cd01830">
    <property type="entry name" value="XynE_like"/>
    <property type="match status" value="1"/>
</dbReference>
<feature type="domain" description="SGNH hydrolase-type esterase" evidence="2">
    <location>
        <begin position="225"/>
        <end position="420"/>
    </location>
</feature>
<dbReference type="SUPFAM" id="SSF52266">
    <property type="entry name" value="SGNH hydrolase"/>
    <property type="match status" value="1"/>
</dbReference>
<name>A0ABW3YLA7_9ACTN</name>
<protein>
    <submittedName>
        <fullName evidence="3">SGNH/GDSL hydrolase family protein</fullName>
    </submittedName>
</protein>
<keyword evidence="4" id="KW-1185">Reference proteome</keyword>
<dbReference type="InterPro" id="IPR053140">
    <property type="entry name" value="GDSL_Rv0518-like"/>
</dbReference>
<evidence type="ECO:0000313" key="3">
    <source>
        <dbReference type="EMBL" id="MFD1324461.1"/>
    </source>
</evidence>
<dbReference type="InterPro" id="IPR036514">
    <property type="entry name" value="SGNH_hydro_sf"/>
</dbReference>
<feature type="chain" id="PRO_5047069432" evidence="1">
    <location>
        <begin position="26"/>
        <end position="443"/>
    </location>
</feature>
<sequence>MTAQIRRLLAAGVAAALGVTMSPPAAVATAQPGRQSDRAGASAHVGWKAAWVASMHHPFAGFETPNWSSAGFADQSLRQVVRVGTGGSAVRVRLSNRFGDRPLRVTGVTVGRAGVGAAVQPGSLRPLTFHRSASVTIPAGAEIVSDAASLSTRALDSLAVTLYFADATGPATLHENANATTYRASGDRRSASGAGAFDQTSRSWYFLTGVDIAGRSGRDHGVVVAFGDSITDGYATTPDADNRYPDELAERLATGHRPLGVVNAGISGNKLLADSTCFGAAGVSRFGRDVLDQPGVRAVVVLEGINDIGGGGYPDFGCGSSPVVTAAQIIEGHRSLIHAARARGVRIIGATLLPMKGAVGFDTPAREAVRDAVNRWIRESGEYDAVADLDRALADPADRDALRPVYDSGDHLHPSDAGAARIAAVVAPLVGQDDPGRAGAPRG</sequence>
<evidence type="ECO:0000259" key="2">
    <source>
        <dbReference type="Pfam" id="PF13472"/>
    </source>
</evidence>
<evidence type="ECO:0000313" key="4">
    <source>
        <dbReference type="Proteomes" id="UP001597260"/>
    </source>
</evidence>
<dbReference type="Proteomes" id="UP001597260">
    <property type="component" value="Unassembled WGS sequence"/>
</dbReference>
<dbReference type="Gene3D" id="3.40.50.1110">
    <property type="entry name" value="SGNH hydrolase"/>
    <property type="match status" value="1"/>
</dbReference>
<keyword evidence="1" id="KW-0732">Signal</keyword>